<dbReference type="Proteomes" id="UP001156218">
    <property type="component" value="Chromosome"/>
</dbReference>
<dbReference type="CDD" id="cd00267">
    <property type="entry name" value="ABC_ATPase"/>
    <property type="match status" value="2"/>
</dbReference>
<protein>
    <submittedName>
        <fullName evidence="4">AAA family ATPase</fullName>
    </submittedName>
    <submittedName>
        <fullName evidence="5">ATP-binding cassette domain-containing protein</fullName>
    </submittedName>
    <submittedName>
        <fullName evidence="3">ATP-binding protein</fullName>
    </submittedName>
</protein>
<dbReference type="EMBL" id="QSJP01000016">
    <property type="protein sequence ID" value="RHD85822.1"/>
    <property type="molecule type" value="Genomic_DNA"/>
</dbReference>
<dbReference type="EMBL" id="WCSY01000005">
    <property type="protein sequence ID" value="KAB4314464.1"/>
    <property type="molecule type" value="Genomic_DNA"/>
</dbReference>
<proteinExistence type="predicted"/>
<keyword evidence="3" id="KW-0067">ATP-binding</keyword>
<dbReference type="GO" id="GO:0005524">
    <property type="term" value="F:ATP binding"/>
    <property type="evidence" value="ECO:0007669"/>
    <property type="project" value="UniProtKB-KW"/>
</dbReference>
<dbReference type="EMBL" id="JAQNVG010000010">
    <property type="protein sequence ID" value="MDC2235690.1"/>
    <property type="molecule type" value="Genomic_DNA"/>
</dbReference>
<dbReference type="EMBL" id="WCRY01000001">
    <property type="protein sequence ID" value="KAB4487959.1"/>
    <property type="molecule type" value="Genomic_DNA"/>
</dbReference>
<evidence type="ECO:0000313" key="8">
    <source>
        <dbReference type="Proteomes" id="UP000436858"/>
    </source>
</evidence>
<reference evidence="4" key="4">
    <citation type="submission" date="2022-10" db="EMBL/GenBank/DDBJ databases">
        <title>Human gut microbiome strain richness.</title>
        <authorList>
            <person name="Chen-Liaw A."/>
        </authorList>
    </citation>
    <scope>NUCLEOTIDE SEQUENCE</scope>
    <source>
        <strain evidence="4">1001283st1_A3_1001283B150304_161114</strain>
    </source>
</reference>
<evidence type="ECO:0000313" key="10">
    <source>
        <dbReference type="Proteomes" id="UP001156218"/>
    </source>
</evidence>
<dbReference type="Proteomes" id="UP001217776">
    <property type="component" value="Unassembled WGS sequence"/>
</dbReference>
<dbReference type="Proteomes" id="UP000436858">
    <property type="component" value="Unassembled WGS sequence"/>
</dbReference>
<dbReference type="GeneID" id="60925226"/>
<dbReference type="InterPro" id="IPR027417">
    <property type="entry name" value="P-loop_NTPase"/>
</dbReference>
<dbReference type="PANTHER" id="PTHR43581:SF2">
    <property type="entry name" value="EXCINUCLEASE ATPASE SUBUNIT"/>
    <property type="match status" value="1"/>
</dbReference>
<evidence type="ECO:0000313" key="2">
    <source>
        <dbReference type="EMBL" id="KAB4314464.1"/>
    </source>
</evidence>
<evidence type="ECO:0000313" key="4">
    <source>
        <dbReference type="EMBL" id="MDC2235690.1"/>
    </source>
</evidence>
<evidence type="ECO:0000259" key="1">
    <source>
        <dbReference type="SMART" id="SM00382"/>
    </source>
</evidence>
<sequence length="291" mass="33636">MEQQADYIRRIEIKGLWARFNIQWDLRPDVNILSGINGVGKTTILNRSVGYLEQLSGDIQLSGEMKSDAKNGVHLFFDNPAATYIPYDVIRSYDRPLIMGDFTARMADKNVKSELDWQLYLLQRRYLDYQVNIGNKMIEMLSSNDEEQRSKAATLSLAKRRFQDMIDELFSYTRKKIDRRRNDIAFYQDGELLFPYKLSSGEKQMLVILLTVLVQDNSHCVLFMDEPEASLHIEWQQKLISMIRELNPNVQIILTTHSPAVIMEGWLDAVTEVSDISTEADGFRLPPTINC</sequence>
<dbReference type="AlphaFoldDB" id="A0A0P0FEI0"/>
<dbReference type="Proteomes" id="UP000440614">
    <property type="component" value="Unassembled WGS sequence"/>
</dbReference>
<dbReference type="SMART" id="SM00382">
    <property type="entry name" value="AAA"/>
    <property type="match status" value="1"/>
</dbReference>
<reference evidence="8 9" key="2">
    <citation type="journal article" date="2019" name="Nat. Med.">
        <title>A library of human gut bacterial isolates paired with longitudinal multiomics data enables mechanistic microbiome research.</title>
        <authorList>
            <person name="Poyet M."/>
            <person name="Groussin M."/>
            <person name="Gibbons S.M."/>
            <person name="Avila-Pacheco J."/>
            <person name="Jiang X."/>
            <person name="Kearney S.M."/>
            <person name="Perrotta A.R."/>
            <person name="Berdy B."/>
            <person name="Zhao S."/>
            <person name="Lieberman T.D."/>
            <person name="Swanson P.K."/>
            <person name="Smith M."/>
            <person name="Roesemann S."/>
            <person name="Alexander J.E."/>
            <person name="Rich S.A."/>
            <person name="Livny J."/>
            <person name="Vlamakis H."/>
            <person name="Clish C."/>
            <person name="Bullock K."/>
            <person name="Deik A."/>
            <person name="Scott J."/>
            <person name="Pierce K.A."/>
            <person name="Xavier R.J."/>
            <person name="Alm E.J."/>
        </authorList>
    </citation>
    <scope>NUCLEOTIDE SEQUENCE [LARGE SCALE GENOMIC DNA]</scope>
    <source>
        <strain evidence="3 8">BIOML-A162</strain>
        <strain evidence="2 9">BIOML-A188</strain>
    </source>
</reference>
<dbReference type="InterPro" id="IPR003593">
    <property type="entry name" value="AAA+_ATPase"/>
</dbReference>
<accession>A0A0P0FEI0</accession>
<evidence type="ECO:0000313" key="7">
    <source>
        <dbReference type="Proteomes" id="UP000284785"/>
    </source>
</evidence>
<dbReference type="GO" id="GO:0016887">
    <property type="term" value="F:ATP hydrolysis activity"/>
    <property type="evidence" value="ECO:0007669"/>
    <property type="project" value="InterPro"/>
</dbReference>
<dbReference type="InterPro" id="IPR003959">
    <property type="entry name" value="ATPase_AAA_core"/>
</dbReference>
<dbReference type="Pfam" id="PF13304">
    <property type="entry name" value="AAA_21"/>
    <property type="match status" value="1"/>
</dbReference>
<evidence type="ECO:0000313" key="6">
    <source>
        <dbReference type="EMBL" id="UYU66482.1"/>
    </source>
</evidence>
<organism evidence="3 8">
    <name type="scientific">Bacteroides thetaiotaomicron</name>
    <dbReference type="NCBI Taxonomy" id="818"/>
    <lineage>
        <taxon>Bacteria</taxon>
        <taxon>Pseudomonadati</taxon>
        <taxon>Bacteroidota</taxon>
        <taxon>Bacteroidia</taxon>
        <taxon>Bacteroidales</taxon>
        <taxon>Bacteroidaceae</taxon>
        <taxon>Bacteroides</taxon>
    </lineage>
</organism>
<dbReference type="EMBL" id="CP083680">
    <property type="protein sequence ID" value="UYU66482.1"/>
    <property type="molecule type" value="Genomic_DNA"/>
</dbReference>
<name>A0A0P0FEI0_BACT4</name>
<reference evidence="5 7" key="1">
    <citation type="submission" date="2018-08" db="EMBL/GenBank/DDBJ databases">
        <title>A genome reference for cultivated species of the human gut microbiota.</title>
        <authorList>
            <person name="Zou Y."/>
            <person name="Xue W."/>
            <person name="Luo G."/>
        </authorList>
    </citation>
    <scope>NUCLEOTIDE SEQUENCE [LARGE SCALE GENOMIC DNA]</scope>
    <source>
        <strain evidence="5 7">AM30-26</strain>
    </source>
</reference>
<dbReference type="Proteomes" id="UP000284785">
    <property type="component" value="Unassembled WGS sequence"/>
</dbReference>
<dbReference type="KEGG" id="btho:Btheta7330_04174"/>
<dbReference type="PANTHER" id="PTHR43581">
    <property type="entry name" value="ATP/GTP PHOSPHATASE"/>
    <property type="match status" value="1"/>
</dbReference>
<evidence type="ECO:0000313" key="5">
    <source>
        <dbReference type="EMBL" id="RHD85822.1"/>
    </source>
</evidence>
<dbReference type="InterPro" id="IPR051396">
    <property type="entry name" value="Bact_Antivir_Def_Nuclease"/>
</dbReference>
<feature type="domain" description="AAA+ ATPase" evidence="1">
    <location>
        <begin position="27"/>
        <end position="277"/>
    </location>
</feature>
<evidence type="ECO:0000313" key="3">
    <source>
        <dbReference type="EMBL" id="KAB4487959.1"/>
    </source>
</evidence>
<reference evidence="6 10" key="3">
    <citation type="submission" date="2021-06" db="EMBL/GenBank/DDBJ databases">
        <title>Interrogation of the integrated mobile genetic elements in gut-associated Bacteroides with a consensus prediction approach.</title>
        <authorList>
            <person name="Campbell D.E."/>
            <person name="Leigh J.R."/>
            <person name="Kim T."/>
            <person name="England W."/>
            <person name="Whitaker R.J."/>
            <person name="Degnan P.H."/>
        </authorList>
    </citation>
    <scope>NUCLEOTIDE SEQUENCE [LARGE SCALE GENOMIC DNA]</scope>
    <source>
        <strain evidence="6 10">WAL8669</strain>
    </source>
</reference>
<evidence type="ECO:0000313" key="9">
    <source>
        <dbReference type="Proteomes" id="UP000440614"/>
    </source>
</evidence>
<accession>C6IKQ7</accession>
<keyword evidence="3" id="KW-0547">Nucleotide-binding</keyword>
<dbReference type="SUPFAM" id="SSF52540">
    <property type="entry name" value="P-loop containing nucleoside triphosphate hydrolases"/>
    <property type="match status" value="1"/>
</dbReference>
<dbReference type="Gene3D" id="3.40.50.300">
    <property type="entry name" value="P-loop containing nucleotide triphosphate hydrolases"/>
    <property type="match status" value="1"/>
</dbReference>
<dbReference type="RefSeq" id="WP_008764293.1">
    <property type="nucleotide sequence ID" value="NZ_BAABXH010000002.1"/>
</dbReference>
<gene>
    <name evidence="5" type="ORF">DW780_17030</name>
    <name evidence="3" type="ORF">GAN91_00720</name>
    <name evidence="2" type="ORF">GAO51_06470</name>
    <name evidence="6" type="ORF">KQP68_23490</name>
    <name evidence="4" type="ORF">PO127_08010</name>
</gene>